<dbReference type="Pfam" id="PF23197">
    <property type="entry name" value="IG_AIR9"/>
    <property type="match status" value="1"/>
</dbReference>
<reference evidence="5 6" key="1">
    <citation type="submission" date="2019-05" db="EMBL/GenBank/DDBJ databases">
        <title>Mikania micrantha, genome provides insights into the molecular mechanism of rapid growth.</title>
        <authorList>
            <person name="Liu B."/>
        </authorList>
    </citation>
    <scope>NUCLEOTIDE SEQUENCE [LARGE SCALE GENOMIC DNA]</scope>
    <source>
        <strain evidence="5">NLD-2019</strain>
        <tissue evidence="5">Leaf</tissue>
    </source>
</reference>
<protein>
    <submittedName>
        <fullName evidence="5">Uncharacterized protein</fullName>
    </submittedName>
</protein>
<feature type="domain" description="AIR9-like A9" evidence="4">
    <location>
        <begin position="273"/>
        <end position="353"/>
    </location>
</feature>
<dbReference type="InterPro" id="IPR056284">
    <property type="entry name" value="AIR9-like_A9"/>
</dbReference>
<name>A0A5N6PN07_9ASTR</name>
<proteinExistence type="predicted"/>
<gene>
    <name evidence="5" type="ORF">E3N88_05858</name>
</gene>
<evidence type="ECO:0000259" key="3">
    <source>
        <dbReference type="Pfam" id="PF23080"/>
    </source>
</evidence>
<feature type="region of interest" description="Disordered" evidence="2">
    <location>
        <begin position="177"/>
        <end position="210"/>
    </location>
</feature>
<evidence type="ECO:0000313" key="6">
    <source>
        <dbReference type="Proteomes" id="UP000326396"/>
    </source>
</evidence>
<sequence>MEGNSFHLRGNLSNSLSALTINEMHQVNNILLEEEEDVVRKIEEQEEEIMQLRKNLAEYAANEARIQNEKNVLEKRIASMYKGFDQQQKDLVEATSKAIAYRQDITEENIRLGYALQVAQEEDSIFLSSLVPLLSDHSLEPATLDAYSVVGNLRILFKHLDERLAIAEEKRRNSRYQPPILHSHRKELSLNDSSRPEWTHSSFSATPEPVHMGVERQNNGVDVVNSHYLPSILEEQEQEPSSSSHQEVNESEEDDNVSGDYDYMDANKPLPTIEDLQISGEPFPGKEIVASGYQRNETTGCVFEWVRYLQDGSMKYIEGANQPVYTVTADDVDNYLAVLVQPLDDRQRKGDVVKCFANDSKKISCHPDMLREIEKTLSVGHASFNLFVYEGSLDTWEPAILEIKKNSYSIKLKRPNNGGAVVNNKYSPTTIINLPAEEPLQLSILGPDGVEQYLCADYNSTDISCSRDAIVLTMRLFVKQAVDKKLGKKKRGLFFM</sequence>
<keyword evidence="6" id="KW-1185">Reference proteome</keyword>
<dbReference type="InterPro" id="IPR055474">
    <property type="entry name" value="DUF7046"/>
</dbReference>
<feature type="coiled-coil region" evidence="1">
    <location>
        <begin position="28"/>
        <end position="76"/>
    </location>
</feature>
<evidence type="ECO:0000256" key="2">
    <source>
        <dbReference type="SAM" id="MobiDB-lite"/>
    </source>
</evidence>
<dbReference type="PANTHER" id="PTHR31149:SF13">
    <property type="match status" value="1"/>
</dbReference>
<accession>A0A5N6PN07</accession>
<evidence type="ECO:0000259" key="4">
    <source>
        <dbReference type="Pfam" id="PF23197"/>
    </source>
</evidence>
<dbReference type="Proteomes" id="UP000326396">
    <property type="component" value="Linkage Group LG11"/>
</dbReference>
<organism evidence="5 6">
    <name type="scientific">Mikania micrantha</name>
    <name type="common">bitter vine</name>
    <dbReference type="NCBI Taxonomy" id="192012"/>
    <lineage>
        <taxon>Eukaryota</taxon>
        <taxon>Viridiplantae</taxon>
        <taxon>Streptophyta</taxon>
        <taxon>Embryophyta</taxon>
        <taxon>Tracheophyta</taxon>
        <taxon>Spermatophyta</taxon>
        <taxon>Magnoliopsida</taxon>
        <taxon>eudicotyledons</taxon>
        <taxon>Gunneridae</taxon>
        <taxon>Pentapetalae</taxon>
        <taxon>asterids</taxon>
        <taxon>campanulids</taxon>
        <taxon>Asterales</taxon>
        <taxon>Asteraceae</taxon>
        <taxon>Asteroideae</taxon>
        <taxon>Heliantheae alliance</taxon>
        <taxon>Eupatorieae</taxon>
        <taxon>Mikania</taxon>
    </lineage>
</organism>
<evidence type="ECO:0000256" key="1">
    <source>
        <dbReference type="SAM" id="Coils"/>
    </source>
</evidence>
<evidence type="ECO:0000313" key="5">
    <source>
        <dbReference type="EMBL" id="KAD6794962.1"/>
    </source>
</evidence>
<dbReference type="EMBL" id="SZYD01000003">
    <property type="protein sequence ID" value="KAD6794962.1"/>
    <property type="molecule type" value="Genomic_DNA"/>
</dbReference>
<dbReference type="OrthoDB" id="1937889at2759"/>
<feature type="domain" description="DUF7046" evidence="3">
    <location>
        <begin position="391"/>
        <end position="490"/>
    </location>
</feature>
<dbReference type="AlphaFoldDB" id="A0A5N6PN07"/>
<dbReference type="Pfam" id="PF23080">
    <property type="entry name" value="DUF7046"/>
    <property type="match status" value="1"/>
</dbReference>
<keyword evidence="1" id="KW-0175">Coiled coil</keyword>
<feature type="compositionally biased region" description="Basic and acidic residues" evidence="2">
    <location>
        <begin position="186"/>
        <end position="198"/>
    </location>
</feature>
<comment type="caution">
    <text evidence="5">The sequence shown here is derived from an EMBL/GenBank/DDBJ whole genome shotgun (WGS) entry which is preliminary data.</text>
</comment>
<dbReference type="GO" id="GO:0005886">
    <property type="term" value="C:plasma membrane"/>
    <property type="evidence" value="ECO:0007669"/>
    <property type="project" value="TreeGrafter"/>
</dbReference>
<dbReference type="Gene3D" id="2.60.40.2700">
    <property type="match status" value="1"/>
</dbReference>
<dbReference type="PANTHER" id="PTHR31149">
    <property type="entry name" value="EXPRESSED PROTEIN"/>
    <property type="match status" value="1"/>
</dbReference>
<feature type="region of interest" description="Disordered" evidence="2">
    <location>
        <begin position="234"/>
        <end position="262"/>
    </location>
</feature>